<accession>A0A4V6IL33</accession>
<proteinExistence type="predicted"/>
<dbReference type="InterPro" id="IPR023214">
    <property type="entry name" value="HAD_sf"/>
</dbReference>
<name>A0A4V6IL33_9BACT</name>
<sequence length="156" mass="16182">MITESIPGFSDIAVSHLVLDYNGTLALDGKPLVGVRERIEALSGSLTIHVVTADTFGRAGDALADWPVFLTVLTPGEEAEQKATYVQTLGADSVVAVGNGRNDCRMLSLACVGVAVTGPEGAASPALMSADIVCPDVLAALDLLLHPNRLKATLRT</sequence>
<dbReference type="Gene3D" id="3.40.50.1000">
    <property type="entry name" value="HAD superfamily/HAD-like"/>
    <property type="match status" value="1"/>
</dbReference>
<protein>
    <submittedName>
        <fullName evidence="1">Had-like domain</fullName>
    </submittedName>
</protein>
<dbReference type="SUPFAM" id="SSF56784">
    <property type="entry name" value="HAD-like"/>
    <property type="match status" value="1"/>
</dbReference>
<dbReference type="InterPro" id="IPR036412">
    <property type="entry name" value="HAD-like_sf"/>
</dbReference>
<dbReference type="AlphaFoldDB" id="A0A4V6IL33"/>
<reference evidence="1 2" key="1">
    <citation type="submission" date="2019-03" db="EMBL/GenBank/DDBJ databases">
        <authorList>
            <person name="Nijsse B."/>
        </authorList>
    </citation>
    <scope>NUCLEOTIDE SEQUENCE [LARGE SCALE GENOMIC DNA]</scope>
    <source>
        <strain evidence="1">Desulfoluna butyratoxydans MSL71</strain>
    </source>
</reference>
<evidence type="ECO:0000313" key="2">
    <source>
        <dbReference type="Proteomes" id="UP000507962"/>
    </source>
</evidence>
<keyword evidence="2" id="KW-1185">Reference proteome</keyword>
<gene>
    <name evidence="1" type="ORF">MSL71_11930</name>
</gene>
<dbReference type="Proteomes" id="UP000507962">
    <property type="component" value="Unassembled WGS sequence"/>
</dbReference>
<dbReference type="EMBL" id="CAADHO010000002">
    <property type="protein sequence ID" value="VFQ43558.1"/>
    <property type="molecule type" value="Genomic_DNA"/>
</dbReference>
<dbReference type="RefSeq" id="WP_180137790.1">
    <property type="nucleotide sequence ID" value="NZ_CAADHO010000002.1"/>
</dbReference>
<organism evidence="1 2">
    <name type="scientific">Desulfoluna butyratoxydans</name>
    <dbReference type="NCBI Taxonomy" id="231438"/>
    <lineage>
        <taxon>Bacteria</taxon>
        <taxon>Pseudomonadati</taxon>
        <taxon>Thermodesulfobacteriota</taxon>
        <taxon>Desulfobacteria</taxon>
        <taxon>Desulfobacterales</taxon>
        <taxon>Desulfolunaceae</taxon>
        <taxon>Desulfoluna</taxon>
    </lineage>
</organism>
<evidence type="ECO:0000313" key="1">
    <source>
        <dbReference type="EMBL" id="VFQ43558.1"/>
    </source>
</evidence>